<gene>
    <name evidence="2" type="ORF">B296_00028943</name>
</gene>
<accession>A0A426YXI6</accession>
<feature type="chain" id="PRO_5019299540" evidence="1">
    <location>
        <begin position="22"/>
        <end position="73"/>
    </location>
</feature>
<comment type="caution">
    <text evidence="2">The sequence shown here is derived from an EMBL/GenBank/DDBJ whole genome shotgun (WGS) entry which is preliminary data.</text>
</comment>
<evidence type="ECO:0000256" key="1">
    <source>
        <dbReference type="SAM" id="SignalP"/>
    </source>
</evidence>
<name>A0A426YXI6_ENSVE</name>
<dbReference type="EMBL" id="AMZH03009659">
    <property type="protein sequence ID" value="RRT56391.1"/>
    <property type="molecule type" value="Genomic_DNA"/>
</dbReference>
<dbReference type="AlphaFoldDB" id="A0A426YXI6"/>
<feature type="signal peptide" evidence="1">
    <location>
        <begin position="1"/>
        <end position="21"/>
    </location>
</feature>
<keyword evidence="1" id="KW-0732">Signal</keyword>
<organism evidence="2 3">
    <name type="scientific">Ensete ventricosum</name>
    <name type="common">Abyssinian banana</name>
    <name type="synonym">Musa ensete</name>
    <dbReference type="NCBI Taxonomy" id="4639"/>
    <lineage>
        <taxon>Eukaryota</taxon>
        <taxon>Viridiplantae</taxon>
        <taxon>Streptophyta</taxon>
        <taxon>Embryophyta</taxon>
        <taxon>Tracheophyta</taxon>
        <taxon>Spermatophyta</taxon>
        <taxon>Magnoliopsida</taxon>
        <taxon>Liliopsida</taxon>
        <taxon>Zingiberales</taxon>
        <taxon>Musaceae</taxon>
        <taxon>Ensete</taxon>
    </lineage>
</organism>
<reference evidence="2 3" key="1">
    <citation type="journal article" date="2014" name="Agronomy (Basel)">
        <title>A Draft Genome Sequence for Ensete ventricosum, the Drought-Tolerant Tree Against Hunger.</title>
        <authorList>
            <person name="Harrison J."/>
            <person name="Moore K.A."/>
            <person name="Paszkiewicz K."/>
            <person name="Jones T."/>
            <person name="Grant M."/>
            <person name="Ambacheew D."/>
            <person name="Muzemil S."/>
            <person name="Studholme D.J."/>
        </authorList>
    </citation>
    <scope>NUCLEOTIDE SEQUENCE [LARGE SCALE GENOMIC DNA]</scope>
</reference>
<proteinExistence type="predicted"/>
<sequence length="73" mass="7973">MKVGVFAAFLVAASSVALAAASPEPRASSSSFKELVERGQHWIGIEKGRGRQDKFAPRFDGLRFINTLVMAHR</sequence>
<dbReference type="Proteomes" id="UP000287651">
    <property type="component" value="Unassembled WGS sequence"/>
</dbReference>
<dbReference type="PANTHER" id="PTHR34683">
    <property type="entry name" value="EXPRESSED PROTEIN-RELATED"/>
    <property type="match status" value="1"/>
</dbReference>
<evidence type="ECO:0000313" key="2">
    <source>
        <dbReference type="EMBL" id="RRT56391.1"/>
    </source>
</evidence>
<protein>
    <submittedName>
        <fullName evidence="2">Uncharacterized protein</fullName>
    </submittedName>
</protein>
<dbReference type="PANTHER" id="PTHR34683:SF2">
    <property type="entry name" value="EXPRESSED PROTEIN"/>
    <property type="match status" value="1"/>
</dbReference>
<evidence type="ECO:0000313" key="3">
    <source>
        <dbReference type="Proteomes" id="UP000287651"/>
    </source>
</evidence>